<dbReference type="SUPFAM" id="SSF46689">
    <property type="entry name" value="Homeodomain-like"/>
    <property type="match status" value="2"/>
</dbReference>
<dbReference type="PROSITE" id="PS01124">
    <property type="entry name" value="HTH_ARAC_FAMILY_2"/>
    <property type="match status" value="1"/>
</dbReference>
<dbReference type="InterPro" id="IPR009057">
    <property type="entry name" value="Homeodomain-like_sf"/>
</dbReference>
<reference evidence="5 6" key="1">
    <citation type="submission" date="2019-06" db="EMBL/GenBank/DDBJ databases">
        <title>A large-scale integrated study on North Sea by COGITO (Coastal Microbe Genomic &amp; Taxonomic Observatory).</title>
        <authorList>
            <person name="Teeling H."/>
        </authorList>
    </citation>
    <scope>NUCLEOTIDE SEQUENCE [LARGE SCALE GENOMIC DNA]</scope>
    <source>
        <strain evidence="5 6">MAR_2009_79</strain>
    </source>
</reference>
<feature type="domain" description="HTH araC/xylS-type" evidence="4">
    <location>
        <begin position="187"/>
        <end position="285"/>
    </location>
</feature>
<dbReference type="Gene3D" id="1.10.10.60">
    <property type="entry name" value="Homeodomain-like"/>
    <property type="match status" value="2"/>
</dbReference>
<dbReference type="Pfam" id="PF12833">
    <property type="entry name" value="HTH_18"/>
    <property type="match status" value="1"/>
</dbReference>
<organism evidence="5 6">
    <name type="scientific">Arenibacter algicola</name>
    <dbReference type="NCBI Taxonomy" id="616991"/>
    <lineage>
        <taxon>Bacteria</taxon>
        <taxon>Pseudomonadati</taxon>
        <taxon>Bacteroidota</taxon>
        <taxon>Flavobacteriia</taxon>
        <taxon>Flavobacteriales</taxon>
        <taxon>Flavobacteriaceae</taxon>
        <taxon>Arenibacter</taxon>
    </lineage>
</organism>
<dbReference type="SUPFAM" id="SSF51182">
    <property type="entry name" value="RmlC-like cupins"/>
    <property type="match status" value="1"/>
</dbReference>
<keyword evidence="1" id="KW-0805">Transcription regulation</keyword>
<keyword evidence="3" id="KW-0804">Transcription</keyword>
<gene>
    <name evidence="5" type="ORF">GQ41_4433</name>
</gene>
<dbReference type="PANTHER" id="PTHR43280">
    <property type="entry name" value="ARAC-FAMILY TRANSCRIPTIONAL REGULATOR"/>
    <property type="match status" value="1"/>
</dbReference>
<evidence type="ECO:0000313" key="6">
    <source>
        <dbReference type="Proteomes" id="UP000315363"/>
    </source>
</evidence>
<dbReference type="PROSITE" id="PS00041">
    <property type="entry name" value="HTH_ARAC_FAMILY_1"/>
    <property type="match status" value="1"/>
</dbReference>
<comment type="caution">
    <text evidence="5">The sequence shown here is derived from an EMBL/GenBank/DDBJ whole genome shotgun (WGS) entry which is preliminary data.</text>
</comment>
<dbReference type="InterPro" id="IPR011051">
    <property type="entry name" value="RmlC_Cupin_sf"/>
</dbReference>
<keyword evidence="2" id="KW-0238">DNA-binding</keyword>
<dbReference type="Proteomes" id="UP000315363">
    <property type="component" value="Unassembled WGS sequence"/>
</dbReference>
<evidence type="ECO:0000313" key="5">
    <source>
        <dbReference type="EMBL" id="TQO39742.1"/>
    </source>
</evidence>
<dbReference type="InterPro" id="IPR018062">
    <property type="entry name" value="HTH_AraC-typ_CS"/>
</dbReference>
<keyword evidence="6" id="KW-1185">Reference proteome</keyword>
<evidence type="ECO:0000256" key="2">
    <source>
        <dbReference type="ARBA" id="ARBA00023125"/>
    </source>
</evidence>
<dbReference type="InterPro" id="IPR018060">
    <property type="entry name" value="HTH_AraC"/>
</dbReference>
<dbReference type="RefSeq" id="WP_142190950.1">
    <property type="nucleotide sequence ID" value="NZ_VHIF01000001.1"/>
</dbReference>
<accession>A0ABY3AG40</accession>
<dbReference type="PANTHER" id="PTHR43280:SF27">
    <property type="entry name" value="TRANSCRIPTIONAL REGULATOR MTLR"/>
    <property type="match status" value="1"/>
</dbReference>
<name>A0ABY3AG40_9FLAO</name>
<sequence length="290" mass="33603">MKANYHRLNNPIEQAFHIRKDVREYFDDHWHFHNMLELVYIQHGLGSRYIGDSIDSFSDGEVILVGAKLPHVWKSNLIETTGNIIHKKCIAYVIQFPADFLGQNFMELSEVKPIKNLIKLAERGIAFNNEDRKVLSKKIKSILKYDGMERLIKFIDLLHYASLTKKHKLLASPLFVDTIVDNDPKINKIFGYVMDNFTENVELTTAAELVNMNKAAFCRYFKKRTKKTFSEFLNEVRIGHACKLISQDNVSITESAYLSGYNSPSYFYKQFKNIKGVSPTEYQSKLIQES</sequence>
<evidence type="ECO:0000259" key="4">
    <source>
        <dbReference type="PROSITE" id="PS01124"/>
    </source>
</evidence>
<evidence type="ECO:0000256" key="1">
    <source>
        <dbReference type="ARBA" id="ARBA00023015"/>
    </source>
</evidence>
<dbReference type="SMART" id="SM00342">
    <property type="entry name" value="HTH_ARAC"/>
    <property type="match status" value="1"/>
</dbReference>
<evidence type="ECO:0000256" key="3">
    <source>
        <dbReference type="ARBA" id="ARBA00023163"/>
    </source>
</evidence>
<protein>
    <submittedName>
        <fullName evidence="5">AraC-like DNA-binding protein</fullName>
    </submittedName>
</protein>
<dbReference type="EMBL" id="VHIF01000001">
    <property type="protein sequence ID" value="TQO39742.1"/>
    <property type="molecule type" value="Genomic_DNA"/>
</dbReference>
<proteinExistence type="predicted"/>